<proteinExistence type="predicted"/>
<keyword evidence="1" id="KW-0175">Coiled coil</keyword>
<accession>A0AAD0RL82</accession>
<sequence>MHESISNLSNLIRKVDTNFHNPRVHGEGFVVTWNKKTNQIVTKQGLLSDLFNKKHYEYFFVKSHTKPIVISKIPFEWHEGASEIALEFYATFQLKITDQTEAHKLVEILSMSGTPEKGLFNLIDKHLHHCMSKMYKKCLDSQNSNLLDEFYQQELQRGESSELNTSVCEQMQQELKGMDFNIGFTLRNAPERYAEFKYSTKIKETGLEVTSECQMTLNNYQAYRKSEISDIEGVVAHMKAGIDRAIRQHILGKSEMDLLSNFKTATSQDVSISDQVKNSVKQQATAIGYELNSFHTLPNIAPLRLLNGLMLTFDKEDGAFKTGMFGSRVRLNIRMEVKAKEGEFEKYRHLFASSENDNQIDLLAITQAQILDRIKVLIHDICKEVMLNDKFNHYKALSQFEELIRPQLEAEISKRLSEQHGLVVSIKSLMAVESEDAMRLEELRGKKIPIQFKHFFGGQDGIGAEYSFSGAFEVLGLVVSDAGGEHSWETFEKWDFGYRIDSPERHTNTALKGNDDRVCKKLAIENELEDIKQEVIRLFKASTLLIPSITLWVNKREYNAKLQDELLSEVSALLRRSRGMELLIERLEIKDESLIQAQLDSRDRKLKSIADVDSMRLEQRLVDLKQSKDEKQKLADEVTERRLSFLRDSDDFEDLLDEKERIENDYRHLNTKESTIEELLPAPNSHSSSDIEELADVLTKSNK</sequence>
<dbReference type="EMBL" id="CP031762">
    <property type="protein sequence ID" value="AXR04044.1"/>
    <property type="molecule type" value="Genomic_DNA"/>
</dbReference>
<evidence type="ECO:0000313" key="4">
    <source>
        <dbReference type="Proteomes" id="UP000258102"/>
    </source>
</evidence>
<evidence type="ECO:0008006" key="5">
    <source>
        <dbReference type="Google" id="ProtNLM"/>
    </source>
</evidence>
<evidence type="ECO:0000256" key="2">
    <source>
        <dbReference type="SAM" id="MobiDB-lite"/>
    </source>
</evidence>
<gene>
    <name evidence="3" type="ORF">D0511_18955</name>
</gene>
<evidence type="ECO:0000256" key="1">
    <source>
        <dbReference type="SAM" id="Coils"/>
    </source>
</evidence>
<feature type="coiled-coil region" evidence="1">
    <location>
        <begin position="614"/>
        <end position="672"/>
    </location>
</feature>
<dbReference type="KEGG" id="ppis:B1L02_22300"/>
<dbReference type="AlphaFoldDB" id="A0AAD0RL82"/>
<dbReference type="Proteomes" id="UP000258102">
    <property type="component" value="Chromosome 2"/>
</dbReference>
<evidence type="ECO:0000313" key="3">
    <source>
        <dbReference type="EMBL" id="AXR04044.1"/>
    </source>
</evidence>
<reference evidence="3 4" key="1">
    <citation type="submission" date="2018-08" db="EMBL/GenBank/DDBJ databases">
        <title>Whole Genome Sequences of Two Pseudoalteromonas piscicida Strains, DE1-A and DE2-A, which Exhibit Strong Antibacterial Activity against Vibrio vulnificus.</title>
        <authorList>
            <person name="Richards G.P."/>
            <person name="Needleman D.S."/>
            <person name="Watson M.A."/>
            <person name="Polson S.W."/>
        </authorList>
    </citation>
    <scope>NUCLEOTIDE SEQUENCE [LARGE SCALE GENOMIC DNA]</scope>
    <source>
        <strain evidence="3 4">DE2-A</strain>
    </source>
</reference>
<organism evidence="3 4">
    <name type="scientific">Pseudoalteromonas piscicida</name>
    <dbReference type="NCBI Taxonomy" id="43662"/>
    <lineage>
        <taxon>Bacteria</taxon>
        <taxon>Pseudomonadati</taxon>
        <taxon>Pseudomonadota</taxon>
        <taxon>Gammaproteobacteria</taxon>
        <taxon>Alteromonadales</taxon>
        <taxon>Pseudoalteromonadaceae</taxon>
        <taxon>Pseudoalteromonas</taxon>
    </lineage>
</organism>
<feature type="region of interest" description="Disordered" evidence="2">
    <location>
        <begin position="680"/>
        <end position="703"/>
    </location>
</feature>
<protein>
    <recommendedName>
        <fullName evidence="5">Band 7 domain-containing protein</fullName>
    </recommendedName>
</protein>
<dbReference type="RefSeq" id="WP_088532920.1">
    <property type="nucleotide sequence ID" value="NZ_CP021647.1"/>
</dbReference>
<name>A0AAD0RL82_PSEO7</name>